<evidence type="ECO:0000313" key="3">
    <source>
        <dbReference type="Proteomes" id="UP000620124"/>
    </source>
</evidence>
<dbReference type="Proteomes" id="UP000620124">
    <property type="component" value="Unassembled WGS sequence"/>
</dbReference>
<feature type="compositionally biased region" description="Basic and acidic residues" evidence="1">
    <location>
        <begin position="45"/>
        <end position="57"/>
    </location>
</feature>
<dbReference type="InterPro" id="IPR014752">
    <property type="entry name" value="Arrestin-like_C"/>
</dbReference>
<sequence length="655" mass="71959">MVDICTLPRKRVPGRLYICWLALPVLVRVEYPLQMSRLFDALKRGKSSPDEHGEARNDASSVKSSGGESAESISSLDSTLAGASGAPVPKRRRPHVSRLGVPEWYADDPPPLQAMPGTALPPELPAFSCAHSTVMHATAAGKQPWLGLVLYNHGPASHSMPVYHNGDKIAGEVRIMLNKPKNLSSIDVWFVFKLDSVINMFKKPTLTMTANLWNRKKGDPRTMGAGGSHFKEKFPQGTFVLPFEFPALPTDTVVKHPDEERRKIKGRLPLPPTYTLNIKTYFSGSIKYTIGVNVARDGFGAVNEEFNMDVQYVPLARPLSAPKTPFPFLPAREEWPLAPEVVGSWRLNPFSGSGRLGEELVEVEGILGIQEPVVYTAGQTIEFSLMLWSTHPLALEALAQPGAISVNYSQSDLFANDALNPKKASRKYRKLERLATGRVWLTEEGKPAEYDPVPVCALVELPEPRRRPKSPQAGPSSHVQQRRLVDFDDDADAATLAGDASDAKLSKKGDDEDEDENKSSPSPTPSFEGFNQGLRDPERVVRLDGEVRVPSCSHPSFRFSSMAREYVLHLLITHPQYAHVSPTDATGIVAEAPVWYVVNRFGQTSGSQNEVNRAVLSVKGPVVPVGEDAVRLPASVGHVTTQQRPTSRPQRVEAF</sequence>
<evidence type="ECO:0000313" key="2">
    <source>
        <dbReference type="EMBL" id="KAF7348457.1"/>
    </source>
</evidence>
<keyword evidence="3" id="KW-1185">Reference proteome</keyword>
<feature type="compositionally biased region" description="Polar residues" evidence="1">
    <location>
        <begin position="638"/>
        <end position="649"/>
    </location>
</feature>
<protein>
    <recommendedName>
        <fullName evidence="4">Arrestin-like N-terminal domain-containing protein</fullName>
    </recommendedName>
</protein>
<accession>A0A8H6XY70</accession>
<evidence type="ECO:0008006" key="4">
    <source>
        <dbReference type="Google" id="ProtNLM"/>
    </source>
</evidence>
<feature type="region of interest" description="Disordered" evidence="1">
    <location>
        <begin position="495"/>
        <end position="535"/>
    </location>
</feature>
<evidence type="ECO:0000256" key="1">
    <source>
        <dbReference type="SAM" id="MobiDB-lite"/>
    </source>
</evidence>
<feature type="compositionally biased region" description="Low complexity" evidence="1">
    <location>
        <begin position="64"/>
        <end position="75"/>
    </location>
</feature>
<dbReference type="OrthoDB" id="3024231at2759"/>
<dbReference type="Gene3D" id="2.60.40.640">
    <property type="match status" value="1"/>
</dbReference>
<proteinExistence type="predicted"/>
<organism evidence="2 3">
    <name type="scientific">Mycena venus</name>
    <dbReference type="NCBI Taxonomy" id="2733690"/>
    <lineage>
        <taxon>Eukaryota</taxon>
        <taxon>Fungi</taxon>
        <taxon>Dikarya</taxon>
        <taxon>Basidiomycota</taxon>
        <taxon>Agaricomycotina</taxon>
        <taxon>Agaricomycetes</taxon>
        <taxon>Agaricomycetidae</taxon>
        <taxon>Agaricales</taxon>
        <taxon>Marasmiineae</taxon>
        <taxon>Mycenaceae</taxon>
        <taxon>Mycena</taxon>
    </lineage>
</organism>
<feature type="region of interest" description="Disordered" evidence="1">
    <location>
        <begin position="45"/>
        <end position="95"/>
    </location>
</feature>
<gene>
    <name evidence="2" type="ORF">MVEN_01362700</name>
</gene>
<comment type="caution">
    <text evidence="2">The sequence shown here is derived from an EMBL/GenBank/DDBJ whole genome shotgun (WGS) entry which is preliminary data.</text>
</comment>
<name>A0A8H6XY70_9AGAR</name>
<dbReference type="AlphaFoldDB" id="A0A8H6XY70"/>
<feature type="region of interest" description="Disordered" evidence="1">
    <location>
        <begin position="636"/>
        <end position="655"/>
    </location>
</feature>
<dbReference type="EMBL" id="JACAZI010000011">
    <property type="protein sequence ID" value="KAF7348457.1"/>
    <property type="molecule type" value="Genomic_DNA"/>
</dbReference>
<feature type="compositionally biased region" description="Basic and acidic residues" evidence="1">
    <location>
        <begin position="501"/>
        <end position="510"/>
    </location>
</feature>
<reference evidence="2" key="1">
    <citation type="submission" date="2020-05" db="EMBL/GenBank/DDBJ databases">
        <title>Mycena genomes resolve the evolution of fungal bioluminescence.</title>
        <authorList>
            <person name="Tsai I.J."/>
        </authorList>
    </citation>
    <scope>NUCLEOTIDE SEQUENCE</scope>
    <source>
        <strain evidence="2">CCC161011</strain>
    </source>
</reference>